<feature type="transmembrane region" description="Helical" evidence="1">
    <location>
        <begin position="47"/>
        <end position="66"/>
    </location>
</feature>
<keyword evidence="1" id="KW-1133">Transmembrane helix</keyword>
<comment type="caution">
    <text evidence="2">The sequence shown here is derived from an EMBL/GenBank/DDBJ whole genome shotgun (WGS) entry which is preliminary data.</text>
</comment>
<feature type="transmembrane region" description="Helical" evidence="1">
    <location>
        <begin position="6"/>
        <end position="27"/>
    </location>
</feature>
<organism evidence="2 3">
    <name type="scientific">Halalkalibacter oceani</name>
    <dbReference type="NCBI Taxonomy" id="1653776"/>
    <lineage>
        <taxon>Bacteria</taxon>
        <taxon>Bacillati</taxon>
        <taxon>Bacillota</taxon>
        <taxon>Bacilli</taxon>
        <taxon>Bacillales</taxon>
        <taxon>Bacillaceae</taxon>
        <taxon>Halalkalibacter</taxon>
    </lineage>
</organism>
<evidence type="ECO:0008006" key="4">
    <source>
        <dbReference type="Google" id="ProtNLM"/>
    </source>
</evidence>
<name>A0A9X2DNB9_9BACI</name>
<dbReference type="RefSeq" id="WP_251222119.1">
    <property type="nucleotide sequence ID" value="NZ_JAMBOL010000002.1"/>
</dbReference>
<dbReference type="Proteomes" id="UP001139179">
    <property type="component" value="Unassembled WGS sequence"/>
</dbReference>
<keyword evidence="1" id="KW-0812">Transmembrane</keyword>
<keyword evidence="1" id="KW-0472">Membrane</keyword>
<sequence>MGYLVSYGIHVLVSVVFFLLIPFSYLVKGSLFDGQARLLQVLRIYRWIFRAGHGAIVISFVSGLFLNVEWTSVWFLVVLLLWIVIATCLGLASKMTRHIIEKNGEADEELAKLRVYGLFLMLSVLAMFAVKFLRYFV</sequence>
<protein>
    <recommendedName>
        <fullName evidence="4">DUF2269 family protein</fullName>
    </recommendedName>
</protein>
<gene>
    <name evidence="2" type="ORF">M3202_04380</name>
</gene>
<evidence type="ECO:0000313" key="3">
    <source>
        <dbReference type="Proteomes" id="UP001139179"/>
    </source>
</evidence>
<evidence type="ECO:0000256" key="1">
    <source>
        <dbReference type="SAM" id="Phobius"/>
    </source>
</evidence>
<dbReference type="AlphaFoldDB" id="A0A9X2DNB9"/>
<feature type="transmembrane region" description="Helical" evidence="1">
    <location>
        <begin position="113"/>
        <end position="133"/>
    </location>
</feature>
<evidence type="ECO:0000313" key="2">
    <source>
        <dbReference type="EMBL" id="MCM3713312.1"/>
    </source>
</evidence>
<keyword evidence="3" id="KW-1185">Reference proteome</keyword>
<feature type="transmembrane region" description="Helical" evidence="1">
    <location>
        <begin position="72"/>
        <end position="92"/>
    </location>
</feature>
<reference evidence="2" key="1">
    <citation type="submission" date="2022-05" db="EMBL/GenBank/DDBJ databases">
        <title>Comparative Genomics of Spacecraft Associated Microbes.</title>
        <authorList>
            <person name="Tran M.T."/>
            <person name="Wright A."/>
            <person name="Seuylemezian A."/>
            <person name="Eisen J."/>
            <person name="Coil D."/>
        </authorList>
    </citation>
    <scope>NUCLEOTIDE SEQUENCE</scope>
    <source>
        <strain evidence="2">214.1.1</strain>
    </source>
</reference>
<dbReference type="EMBL" id="JAMBOL010000002">
    <property type="protein sequence ID" value="MCM3713312.1"/>
    <property type="molecule type" value="Genomic_DNA"/>
</dbReference>
<accession>A0A9X2DNB9</accession>
<proteinExistence type="predicted"/>